<dbReference type="Proteomes" id="UP000614601">
    <property type="component" value="Unassembled WGS sequence"/>
</dbReference>
<feature type="compositionally biased region" description="Low complexity" evidence="1">
    <location>
        <begin position="426"/>
        <end position="444"/>
    </location>
</feature>
<feature type="region of interest" description="Disordered" evidence="1">
    <location>
        <begin position="380"/>
        <end position="805"/>
    </location>
</feature>
<feature type="compositionally biased region" description="Basic and acidic residues" evidence="1">
    <location>
        <begin position="768"/>
        <end position="791"/>
    </location>
</feature>
<reference evidence="2" key="1">
    <citation type="submission" date="2020-09" db="EMBL/GenBank/DDBJ databases">
        <authorList>
            <person name="Kikuchi T."/>
        </authorList>
    </citation>
    <scope>NUCLEOTIDE SEQUENCE</scope>
    <source>
        <strain evidence="2">SH1</strain>
    </source>
</reference>
<sequence>MTQRRTLKDDSELIEKVKSHFNQLESRIRQVDESTKDLYYDTELLYNSLEDANNRILLLKNLKYVKEVIVDNVVDHRSIRSQTTQPSVRLDDKERAQRMVSTLKSTALKGLVLVNERYKEVEIPQFEGTSTDLLPKRVFEPVNPYLLRDLPPVIGTDEFSSWDYDKNLERDDADEFSEVVVKKSEVVGPRIQNVEAGIPQSLSMIPSSSPIPPPPSAPPTSSTSNIQGVPTTNKANDYKYDERILFDDEDDEDQGASDIVTSTPAVQQETAQPQNNVKDEIEKLFKIRNTSVTPSAIKEEANTLANEIKGTTAVNGINVEKKEGINDEFINDDEGFFKEPVQQVKKVQQYNEKKIKEDIVAKQEIKGKVDVVISKKVAAKPKSSIFSDSDDSFDEVFNVKPKQNTPSVLNPDKPSSKLNQNGLKLPQSSSQPHQPSLTSQQPSSGAKKPSPRIAEPATSRDKTSPRQTEPKASNPIQTPANERKSEPRKKVTSKVRSLFDSSSSDEELFTKSTSTFKTIVQKPTKLFSDSEEELVVSNKREDPEEKHVDLKKSESLEEGEVKKDSEEENANKDSEDEFGSHKEAEDVEVESNQGSEDEEMPKAVLNSVPNDFSNRLNAALLRKPPQPAFIPKLKDPEEVSVKSTSSAGSQKASVVDSGPNKSVSALRNQLGDSLTKIHGAKLGVKTEEKKDSIPSRSPTPPQLPSPAVSQPQGQMNFSAVKARPRGPAGRRPTSQAVPPPQPSSTTAQKPPTATTPSKPTPSSLASEAAKKSSESPKKPAEVTKKTSESKKQVKSLFESDSDDPF</sequence>
<feature type="compositionally biased region" description="Polar residues" evidence="1">
    <location>
        <begin position="259"/>
        <end position="276"/>
    </location>
</feature>
<gene>
    <name evidence="2" type="ORF">BOKJ2_LOCUS5708</name>
</gene>
<evidence type="ECO:0000256" key="1">
    <source>
        <dbReference type="SAM" id="MobiDB-lite"/>
    </source>
</evidence>
<feature type="compositionally biased region" description="Polar residues" evidence="1">
    <location>
        <begin position="465"/>
        <end position="480"/>
    </location>
</feature>
<feature type="compositionally biased region" description="Pro residues" evidence="1">
    <location>
        <begin position="209"/>
        <end position="218"/>
    </location>
</feature>
<feature type="compositionally biased region" description="Basic and acidic residues" evidence="1">
    <location>
        <begin position="684"/>
        <end position="693"/>
    </location>
</feature>
<feature type="compositionally biased region" description="Polar residues" evidence="1">
    <location>
        <begin position="659"/>
        <end position="672"/>
    </location>
</feature>
<feature type="compositionally biased region" description="Low complexity" evidence="1">
    <location>
        <begin position="199"/>
        <end position="208"/>
    </location>
</feature>
<feature type="compositionally biased region" description="Low complexity" evidence="1">
    <location>
        <begin position="725"/>
        <end position="736"/>
    </location>
</feature>
<accession>A0A811KH50</accession>
<organism evidence="2 3">
    <name type="scientific">Bursaphelenchus okinawaensis</name>
    <dbReference type="NCBI Taxonomy" id="465554"/>
    <lineage>
        <taxon>Eukaryota</taxon>
        <taxon>Metazoa</taxon>
        <taxon>Ecdysozoa</taxon>
        <taxon>Nematoda</taxon>
        <taxon>Chromadorea</taxon>
        <taxon>Rhabditida</taxon>
        <taxon>Tylenchina</taxon>
        <taxon>Tylenchomorpha</taxon>
        <taxon>Aphelenchoidea</taxon>
        <taxon>Aphelenchoididae</taxon>
        <taxon>Bursaphelenchus</taxon>
    </lineage>
</organism>
<dbReference type="EMBL" id="CAJFDH010000003">
    <property type="protein sequence ID" value="CAD5214668.1"/>
    <property type="molecule type" value="Genomic_DNA"/>
</dbReference>
<evidence type="ECO:0000313" key="2">
    <source>
        <dbReference type="EMBL" id="CAD5214668.1"/>
    </source>
</evidence>
<keyword evidence="3" id="KW-1185">Reference proteome</keyword>
<feature type="compositionally biased region" description="Polar residues" evidence="1">
    <location>
        <begin position="225"/>
        <end position="234"/>
    </location>
</feature>
<name>A0A811KH50_9BILA</name>
<evidence type="ECO:0000313" key="3">
    <source>
        <dbReference type="Proteomes" id="UP000614601"/>
    </source>
</evidence>
<feature type="compositionally biased region" description="Acidic residues" evidence="1">
    <location>
        <begin position="585"/>
        <end position="599"/>
    </location>
</feature>
<feature type="compositionally biased region" description="Polar residues" evidence="1">
    <location>
        <begin position="707"/>
        <end position="717"/>
    </location>
</feature>
<proteinExistence type="predicted"/>
<feature type="compositionally biased region" description="Basic and acidic residues" evidence="1">
    <location>
        <begin position="538"/>
        <end position="584"/>
    </location>
</feature>
<protein>
    <submittedName>
        <fullName evidence="2">Uncharacterized protein</fullName>
    </submittedName>
</protein>
<dbReference type="OrthoDB" id="5849392at2759"/>
<feature type="region of interest" description="Disordered" evidence="1">
    <location>
        <begin position="199"/>
        <end position="234"/>
    </location>
</feature>
<feature type="compositionally biased region" description="Polar residues" evidence="1">
    <location>
        <begin position="607"/>
        <end position="616"/>
    </location>
</feature>
<feature type="compositionally biased region" description="Low complexity" evidence="1">
    <location>
        <begin position="743"/>
        <end position="767"/>
    </location>
</feature>
<dbReference type="EMBL" id="CAJFCW020000003">
    <property type="protein sequence ID" value="CAG9103086.1"/>
    <property type="molecule type" value="Genomic_DNA"/>
</dbReference>
<dbReference type="AlphaFoldDB" id="A0A811KH50"/>
<comment type="caution">
    <text evidence="2">The sequence shown here is derived from an EMBL/GenBank/DDBJ whole genome shotgun (WGS) entry which is preliminary data.</text>
</comment>
<feature type="region of interest" description="Disordered" evidence="1">
    <location>
        <begin position="250"/>
        <end position="278"/>
    </location>
</feature>
<feature type="compositionally biased region" description="Polar residues" evidence="1">
    <location>
        <begin position="641"/>
        <end position="652"/>
    </location>
</feature>
<dbReference type="Proteomes" id="UP000783686">
    <property type="component" value="Unassembled WGS sequence"/>
</dbReference>